<dbReference type="InterPro" id="IPR003010">
    <property type="entry name" value="C-N_Hydrolase"/>
</dbReference>
<dbReference type="PROSITE" id="PS50263">
    <property type="entry name" value="CN_HYDROLASE"/>
    <property type="match status" value="1"/>
</dbReference>
<dbReference type="InterPro" id="IPR016181">
    <property type="entry name" value="Acyl_CoA_acyltransferase"/>
</dbReference>
<keyword evidence="5" id="KW-1185">Reference proteome</keyword>
<feature type="region of interest" description="Disordered" evidence="1">
    <location>
        <begin position="1"/>
        <end position="32"/>
    </location>
</feature>
<dbReference type="PANTHER" id="PTHR23088:SF50">
    <property type="entry name" value="HYDROLASE YHCX"/>
    <property type="match status" value="1"/>
</dbReference>
<dbReference type="Pfam" id="PF00795">
    <property type="entry name" value="CN_hydrolase"/>
    <property type="match status" value="1"/>
</dbReference>
<proteinExistence type="predicted"/>
<protein>
    <submittedName>
        <fullName evidence="4">(R)-stereoselective amidase</fullName>
        <ecNumber evidence="4">3.5.1.100</ecNumber>
    </submittedName>
</protein>
<dbReference type="SUPFAM" id="SSF56317">
    <property type="entry name" value="Carbon-nitrogen hydrolase"/>
    <property type="match status" value="1"/>
</dbReference>
<dbReference type="Gene3D" id="3.40.630.30">
    <property type="match status" value="1"/>
</dbReference>
<gene>
    <name evidence="4" type="primary">ramA_1</name>
    <name evidence="4" type="ORF">TBK1r_40240</name>
</gene>
<dbReference type="PROSITE" id="PS51186">
    <property type="entry name" value="GNAT"/>
    <property type="match status" value="1"/>
</dbReference>
<evidence type="ECO:0000313" key="4">
    <source>
        <dbReference type="EMBL" id="QDV85070.1"/>
    </source>
</evidence>
<dbReference type="CDD" id="cd07574">
    <property type="entry name" value="nitrilase_Rim1_like"/>
    <property type="match status" value="1"/>
</dbReference>
<dbReference type="EC" id="3.5.1.100" evidence="4"/>
<dbReference type="GO" id="GO:0016787">
    <property type="term" value="F:hydrolase activity"/>
    <property type="evidence" value="ECO:0007669"/>
    <property type="project" value="UniProtKB-KW"/>
</dbReference>
<keyword evidence="4" id="KW-0378">Hydrolase</keyword>
<dbReference type="SUPFAM" id="SSF55729">
    <property type="entry name" value="Acyl-CoA N-acyltransferases (Nat)"/>
    <property type="match status" value="1"/>
</dbReference>
<organism evidence="4 5">
    <name type="scientific">Stieleria magnilauensis</name>
    <dbReference type="NCBI Taxonomy" id="2527963"/>
    <lineage>
        <taxon>Bacteria</taxon>
        <taxon>Pseudomonadati</taxon>
        <taxon>Planctomycetota</taxon>
        <taxon>Planctomycetia</taxon>
        <taxon>Pirellulales</taxon>
        <taxon>Pirellulaceae</taxon>
        <taxon>Stieleria</taxon>
    </lineage>
</organism>
<evidence type="ECO:0000259" key="2">
    <source>
        <dbReference type="PROSITE" id="PS50263"/>
    </source>
</evidence>
<reference evidence="4 5" key="1">
    <citation type="submission" date="2019-02" db="EMBL/GenBank/DDBJ databases">
        <title>Deep-cultivation of Planctomycetes and their phenomic and genomic characterization uncovers novel biology.</title>
        <authorList>
            <person name="Wiegand S."/>
            <person name="Jogler M."/>
            <person name="Boedeker C."/>
            <person name="Pinto D."/>
            <person name="Vollmers J."/>
            <person name="Rivas-Marin E."/>
            <person name="Kohn T."/>
            <person name="Peeters S.H."/>
            <person name="Heuer A."/>
            <person name="Rast P."/>
            <person name="Oberbeckmann S."/>
            <person name="Bunk B."/>
            <person name="Jeske O."/>
            <person name="Meyerdierks A."/>
            <person name="Storesund J.E."/>
            <person name="Kallscheuer N."/>
            <person name="Luecker S."/>
            <person name="Lage O.M."/>
            <person name="Pohl T."/>
            <person name="Merkel B.J."/>
            <person name="Hornburger P."/>
            <person name="Mueller R.-W."/>
            <person name="Bruemmer F."/>
            <person name="Labrenz M."/>
            <person name="Spormann A.M."/>
            <person name="Op den Camp H."/>
            <person name="Overmann J."/>
            <person name="Amann R."/>
            <person name="Jetten M.S.M."/>
            <person name="Mascher T."/>
            <person name="Medema M.H."/>
            <person name="Devos D.P."/>
            <person name="Kaster A.-K."/>
            <person name="Ovreas L."/>
            <person name="Rohde M."/>
            <person name="Galperin M.Y."/>
            <person name="Jogler C."/>
        </authorList>
    </citation>
    <scope>NUCLEOTIDE SEQUENCE [LARGE SCALE GENOMIC DNA]</scope>
    <source>
        <strain evidence="4 5">TBK1r</strain>
    </source>
</reference>
<dbReference type="CDD" id="cd04301">
    <property type="entry name" value="NAT_SF"/>
    <property type="match status" value="1"/>
</dbReference>
<dbReference type="Pfam" id="PF00583">
    <property type="entry name" value="Acetyltransf_1"/>
    <property type="match status" value="1"/>
</dbReference>
<feature type="compositionally biased region" description="Polar residues" evidence="1">
    <location>
        <begin position="11"/>
        <end position="27"/>
    </location>
</feature>
<dbReference type="EMBL" id="CP036432">
    <property type="protein sequence ID" value="QDV85070.1"/>
    <property type="molecule type" value="Genomic_DNA"/>
</dbReference>
<feature type="domain" description="CN hydrolase" evidence="2">
    <location>
        <begin position="271"/>
        <end position="526"/>
    </location>
</feature>
<evidence type="ECO:0000313" key="5">
    <source>
        <dbReference type="Proteomes" id="UP000318081"/>
    </source>
</evidence>
<dbReference type="InterPro" id="IPR036526">
    <property type="entry name" value="C-N_Hydrolase_sf"/>
</dbReference>
<dbReference type="Proteomes" id="UP000318081">
    <property type="component" value="Chromosome"/>
</dbReference>
<feature type="domain" description="N-acetyltransferase" evidence="3">
    <location>
        <begin position="56"/>
        <end position="255"/>
    </location>
</feature>
<sequence>MNWRSTAAAHGSSSRNQKLMNQPTTPVNRHPDHAVLSGSHVGAEPDFDVSEFERKLLVRQLRMEDYEALVRMQLRCFPGMEPWGRDQIESQLKHFPEGQLVVECDGRVVASSSSLMLDYDDDLEWCDWKKTADAGYIRNHRPKGDTLYGIEIMVDPDFRGMRLSRRLYDARKELCRSRNVEQMIVGGRIPGYHKYADQMKASEYVDRVINKSIFDPVLSAQVANGFALEGLLKDYLPTDTESCGYATFLIWRNLEYSPVSKRRHRRTVRPVRIGAVQYQMRAVADFDEFARQITYFVDVAGDYRCDFLLFPELITTQLLSIIPSLRPGEAARKLAEYTPRLMEVFADLAMKFDTNIIAGSHFIVEDDRLYNVAFLFHRDGRIDKQYKLHITPSERSWWGVEGGPSMDVFDTDCGKVSIQVCYDCEFPELGRLAAGQGADIIFVPYNTESRHGYLRVRACAQARCIENDVYVAIAGCTGNLPFVENADVHYAQSAILTPCDVTFARDGIGAEASPNIETVIIHDVDLELLRRHRERGSVTNWKDRRTDLYDVTQK</sequence>
<accession>A0ABX5XUI0</accession>
<evidence type="ECO:0000256" key="1">
    <source>
        <dbReference type="SAM" id="MobiDB-lite"/>
    </source>
</evidence>
<dbReference type="Gene3D" id="3.60.110.10">
    <property type="entry name" value="Carbon-nitrogen hydrolase"/>
    <property type="match status" value="1"/>
</dbReference>
<dbReference type="PANTHER" id="PTHR23088">
    <property type="entry name" value="NITRILASE-RELATED"/>
    <property type="match status" value="1"/>
</dbReference>
<evidence type="ECO:0000259" key="3">
    <source>
        <dbReference type="PROSITE" id="PS51186"/>
    </source>
</evidence>
<name>A0ABX5XUI0_9BACT</name>
<dbReference type="InterPro" id="IPR000182">
    <property type="entry name" value="GNAT_dom"/>
</dbReference>